<feature type="chain" id="PRO_5003172716" evidence="2">
    <location>
        <begin position="25"/>
        <end position="484"/>
    </location>
</feature>
<protein>
    <submittedName>
        <fullName evidence="3">Uncharacterized protein</fullName>
    </submittedName>
</protein>
<dbReference type="HOGENOM" id="CLU_539829_0_0_1"/>
<gene>
    <name evidence="3" type="ORF">PGTG_00165</name>
</gene>
<feature type="compositionally biased region" description="Polar residues" evidence="1">
    <location>
        <begin position="113"/>
        <end position="124"/>
    </location>
</feature>
<dbReference type="OrthoDB" id="2497945at2759"/>
<sequence length="484" mass="54878">MSAWIRKPFAMILLFNSAAMGNLSRDSVEPLRHTAPASATSVCPDRLQASSAQLMSNPENVKIPNKDGLMELDHLRFTPGAGNGEVPTSSSGFFERGYVDEKDASKSIEDNRNSGIQGDSSDMNLASRHSILANAEGRERKRLKATSENYGNQAKSSTTPVPLQIKPIKLMGFYIFPEGEPTSSDSLTRKIDEERSSQIDLDKQDEPIHVYENTDTISSIPTRIPLKHPINLTLNLLEESINPRNCLPGRKRHREKDDESGKIKFDSAVFDHSIYSKKFQEELLVYPFLTYDGVELAELVMSENQFLEFQKTYHLVNISPEGPTVDSLIYRDRRKFDELARKNLRESACEVLVEDREVWYNHWKKITNLEIRDFIENLICSRPNKIRNTIVTFLFYVEMISTIIPDPNLNREEINESSLIKAFQIAIQMFGLSSSSKLIYEESVIQEKLSDIDKQIAKCGPYGIFASVWVLVSLGMGKIQETLV</sequence>
<dbReference type="KEGG" id="pgr:PGTG_00165"/>
<reference evidence="4" key="2">
    <citation type="journal article" date="2011" name="Proc. Natl. Acad. Sci. U.S.A.">
        <title>Obligate biotrophy features unraveled by the genomic analysis of rust fungi.</title>
        <authorList>
            <person name="Duplessis S."/>
            <person name="Cuomo C.A."/>
            <person name="Lin Y.-C."/>
            <person name="Aerts A."/>
            <person name="Tisserant E."/>
            <person name="Veneault-Fourrey C."/>
            <person name="Joly D.L."/>
            <person name="Hacquard S."/>
            <person name="Amselem J."/>
            <person name="Cantarel B.L."/>
            <person name="Chiu R."/>
            <person name="Coutinho P.M."/>
            <person name="Feau N."/>
            <person name="Field M."/>
            <person name="Frey P."/>
            <person name="Gelhaye E."/>
            <person name="Goldberg J."/>
            <person name="Grabherr M.G."/>
            <person name="Kodira C.D."/>
            <person name="Kohler A."/>
            <person name="Kuees U."/>
            <person name="Lindquist E.A."/>
            <person name="Lucas S.M."/>
            <person name="Mago R."/>
            <person name="Mauceli E."/>
            <person name="Morin E."/>
            <person name="Murat C."/>
            <person name="Pangilinan J.L."/>
            <person name="Park R."/>
            <person name="Pearson M."/>
            <person name="Quesneville H."/>
            <person name="Rouhier N."/>
            <person name="Sakthikumar S."/>
            <person name="Salamov A.A."/>
            <person name="Schmutz J."/>
            <person name="Selles B."/>
            <person name="Shapiro H."/>
            <person name="Tanguay P."/>
            <person name="Tuskan G.A."/>
            <person name="Henrissat B."/>
            <person name="Van de Peer Y."/>
            <person name="Rouze P."/>
            <person name="Ellis J.G."/>
            <person name="Dodds P.N."/>
            <person name="Schein J.E."/>
            <person name="Zhong S."/>
            <person name="Hamelin R.C."/>
            <person name="Grigoriev I.V."/>
            <person name="Szabo L.J."/>
            <person name="Martin F."/>
        </authorList>
    </citation>
    <scope>NUCLEOTIDE SEQUENCE [LARGE SCALE GENOMIC DNA]</scope>
    <source>
        <strain evidence="4">CRL 75-36-700-3 / race SCCL</strain>
    </source>
</reference>
<keyword evidence="4" id="KW-1185">Reference proteome</keyword>
<feature type="signal peptide" evidence="2">
    <location>
        <begin position="1"/>
        <end position="24"/>
    </location>
</feature>
<proteinExistence type="predicted"/>
<evidence type="ECO:0000313" key="4">
    <source>
        <dbReference type="Proteomes" id="UP000008783"/>
    </source>
</evidence>
<feature type="region of interest" description="Disordered" evidence="1">
    <location>
        <begin position="104"/>
        <end position="125"/>
    </location>
</feature>
<dbReference type="InParanoid" id="E3JRS5"/>
<dbReference type="RefSeq" id="XP_003307215.2">
    <property type="nucleotide sequence ID" value="XM_003307167.2"/>
</dbReference>
<dbReference type="VEuPathDB" id="FungiDB:PGTG_00165"/>
<dbReference type="AlphaFoldDB" id="E3JRS5"/>
<reference key="1">
    <citation type="submission" date="2007-01" db="EMBL/GenBank/DDBJ databases">
        <title>The Genome Sequence of Puccinia graminis f. sp. tritici Strain CRL 75-36-700-3.</title>
        <authorList>
            <consortium name="The Broad Institute Genome Sequencing Platform"/>
            <person name="Birren B."/>
            <person name="Lander E."/>
            <person name="Galagan J."/>
            <person name="Nusbaum C."/>
            <person name="Devon K."/>
            <person name="Cuomo C."/>
            <person name="Jaffe D."/>
            <person name="Butler J."/>
            <person name="Alvarez P."/>
            <person name="Gnerre S."/>
            <person name="Grabherr M."/>
            <person name="Mauceli E."/>
            <person name="Brockman W."/>
            <person name="Young S."/>
            <person name="LaButti K."/>
            <person name="Sykes S."/>
            <person name="DeCaprio D."/>
            <person name="Crawford M."/>
            <person name="Koehrsen M."/>
            <person name="Engels R."/>
            <person name="Montgomery P."/>
            <person name="Pearson M."/>
            <person name="Howarth C."/>
            <person name="Larson L."/>
            <person name="White J."/>
            <person name="Zeng Q."/>
            <person name="Kodira C."/>
            <person name="Yandava C."/>
            <person name="Alvarado L."/>
            <person name="O'Leary S."/>
            <person name="Szabo L."/>
            <person name="Dean R."/>
            <person name="Schein J."/>
        </authorList>
    </citation>
    <scope>NUCLEOTIDE SEQUENCE</scope>
    <source>
        <strain>CRL 75-36-700-3</strain>
    </source>
</reference>
<name>E3JRS5_PUCGT</name>
<keyword evidence="2" id="KW-0732">Signal</keyword>
<dbReference type="GeneID" id="10528196"/>
<dbReference type="Proteomes" id="UP000008783">
    <property type="component" value="Unassembled WGS sequence"/>
</dbReference>
<evidence type="ECO:0000256" key="2">
    <source>
        <dbReference type="SAM" id="SignalP"/>
    </source>
</evidence>
<dbReference type="EMBL" id="DS178262">
    <property type="protein sequence ID" value="EFP74209.2"/>
    <property type="molecule type" value="Genomic_DNA"/>
</dbReference>
<organism evidence="3 4">
    <name type="scientific">Puccinia graminis f. sp. tritici (strain CRL 75-36-700-3 / race SCCL)</name>
    <name type="common">Black stem rust fungus</name>
    <dbReference type="NCBI Taxonomy" id="418459"/>
    <lineage>
        <taxon>Eukaryota</taxon>
        <taxon>Fungi</taxon>
        <taxon>Dikarya</taxon>
        <taxon>Basidiomycota</taxon>
        <taxon>Pucciniomycotina</taxon>
        <taxon>Pucciniomycetes</taxon>
        <taxon>Pucciniales</taxon>
        <taxon>Pucciniaceae</taxon>
        <taxon>Puccinia</taxon>
    </lineage>
</organism>
<evidence type="ECO:0000256" key="1">
    <source>
        <dbReference type="SAM" id="MobiDB-lite"/>
    </source>
</evidence>
<accession>E3JRS5</accession>
<evidence type="ECO:0000313" key="3">
    <source>
        <dbReference type="EMBL" id="EFP74209.2"/>
    </source>
</evidence>